<evidence type="ECO:0000313" key="8">
    <source>
        <dbReference type="Proteomes" id="UP000054248"/>
    </source>
</evidence>
<dbReference type="AlphaFoldDB" id="A0A0C3Q094"/>
<dbReference type="PROSITE" id="PS50157">
    <property type="entry name" value="ZINC_FINGER_C2H2_2"/>
    <property type="match status" value="3"/>
</dbReference>
<name>A0A0C3Q094_9AGAM</name>
<dbReference type="PROSITE" id="PS00028">
    <property type="entry name" value="ZINC_FINGER_C2H2_1"/>
    <property type="match status" value="2"/>
</dbReference>
<dbReference type="Pfam" id="PF00096">
    <property type="entry name" value="zf-C2H2"/>
    <property type="match status" value="3"/>
</dbReference>
<keyword evidence="8" id="KW-1185">Reference proteome</keyword>
<feature type="domain" description="C2H2-type" evidence="6">
    <location>
        <begin position="29"/>
        <end position="51"/>
    </location>
</feature>
<evidence type="ECO:0000313" key="7">
    <source>
        <dbReference type="EMBL" id="KIO21340.1"/>
    </source>
</evidence>
<dbReference type="Gene3D" id="3.30.160.60">
    <property type="entry name" value="Classic Zinc Finger"/>
    <property type="match status" value="2"/>
</dbReference>
<sequence length="74" mass="8926">CLYPACGKTFSKLFQLRKHEALHSFDRPFKCPRCPAAFARKYDFKRHEKSHDTIVYRCGGCHRRFTRRDALRRH</sequence>
<proteinExistence type="predicted"/>
<feature type="domain" description="C2H2-type" evidence="6">
    <location>
        <begin position="1"/>
        <end position="28"/>
    </location>
</feature>
<keyword evidence="4" id="KW-0862">Zinc</keyword>
<dbReference type="Proteomes" id="UP000054248">
    <property type="component" value="Unassembled WGS sequence"/>
</dbReference>
<dbReference type="GO" id="GO:0008270">
    <property type="term" value="F:zinc ion binding"/>
    <property type="evidence" value="ECO:0007669"/>
    <property type="project" value="UniProtKB-KW"/>
</dbReference>
<evidence type="ECO:0000259" key="6">
    <source>
        <dbReference type="PROSITE" id="PS50157"/>
    </source>
</evidence>
<dbReference type="STRING" id="1051891.A0A0C3Q094"/>
<keyword evidence="2" id="KW-0677">Repeat</keyword>
<dbReference type="PANTHER" id="PTHR24379">
    <property type="entry name" value="KRAB AND ZINC FINGER DOMAIN-CONTAINING"/>
    <property type="match status" value="1"/>
</dbReference>
<feature type="non-terminal residue" evidence="7">
    <location>
        <position position="1"/>
    </location>
</feature>
<dbReference type="SMART" id="SM00355">
    <property type="entry name" value="ZnF_C2H2"/>
    <property type="match status" value="3"/>
</dbReference>
<dbReference type="PANTHER" id="PTHR24379:SF121">
    <property type="entry name" value="C2H2-TYPE DOMAIN-CONTAINING PROTEIN"/>
    <property type="match status" value="1"/>
</dbReference>
<evidence type="ECO:0000256" key="2">
    <source>
        <dbReference type="ARBA" id="ARBA00022737"/>
    </source>
</evidence>
<evidence type="ECO:0000256" key="4">
    <source>
        <dbReference type="ARBA" id="ARBA00022833"/>
    </source>
</evidence>
<dbReference type="OrthoDB" id="8922241at2759"/>
<feature type="non-terminal residue" evidence="7">
    <location>
        <position position="74"/>
    </location>
</feature>
<accession>A0A0C3Q094</accession>
<dbReference type="InterPro" id="IPR036236">
    <property type="entry name" value="Znf_C2H2_sf"/>
</dbReference>
<feature type="domain" description="C2H2-type" evidence="6">
    <location>
        <begin position="56"/>
        <end position="74"/>
    </location>
</feature>
<evidence type="ECO:0000256" key="1">
    <source>
        <dbReference type="ARBA" id="ARBA00022723"/>
    </source>
</evidence>
<evidence type="ECO:0000256" key="5">
    <source>
        <dbReference type="PROSITE-ProRule" id="PRU00042"/>
    </source>
</evidence>
<reference evidence="8" key="2">
    <citation type="submission" date="2015-01" db="EMBL/GenBank/DDBJ databases">
        <title>Evolutionary Origins and Diversification of the Mycorrhizal Mutualists.</title>
        <authorList>
            <consortium name="DOE Joint Genome Institute"/>
            <consortium name="Mycorrhizal Genomics Consortium"/>
            <person name="Kohler A."/>
            <person name="Kuo A."/>
            <person name="Nagy L.G."/>
            <person name="Floudas D."/>
            <person name="Copeland A."/>
            <person name="Barry K.W."/>
            <person name="Cichocki N."/>
            <person name="Veneault-Fourrey C."/>
            <person name="LaButti K."/>
            <person name="Lindquist E.A."/>
            <person name="Lipzen A."/>
            <person name="Lundell T."/>
            <person name="Morin E."/>
            <person name="Murat C."/>
            <person name="Riley R."/>
            <person name="Ohm R."/>
            <person name="Sun H."/>
            <person name="Tunlid A."/>
            <person name="Henrissat B."/>
            <person name="Grigoriev I.V."/>
            <person name="Hibbett D.S."/>
            <person name="Martin F."/>
        </authorList>
    </citation>
    <scope>NUCLEOTIDE SEQUENCE [LARGE SCALE GENOMIC DNA]</scope>
    <source>
        <strain evidence="8">MUT 4182</strain>
    </source>
</reference>
<dbReference type="SUPFAM" id="SSF57667">
    <property type="entry name" value="beta-beta-alpha zinc fingers"/>
    <property type="match status" value="1"/>
</dbReference>
<dbReference type="FunFam" id="3.30.160.60:FF:000202">
    <property type="entry name" value="Zinc finger protein 574"/>
    <property type="match status" value="1"/>
</dbReference>
<protein>
    <recommendedName>
        <fullName evidence="6">C2H2-type domain-containing protein</fullName>
    </recommendedName>
</protein>
<dbReference type="EMBL" id="KN823141">
    <property type="protein sequence ID" value="KIO21340.1"/>
    <property type="molecule type" value="Genomic_DNA"/>
</dbReference>
<gene>
    <name evidence="7" type="ORF">M407DRAFT_62640</name>
</gene>
<dbReference type="InterPro" id="IPR013087">
    <property type="entry name" value="Znf_C2H2_type"/>
</dbReference>
<evidence type="ECO:0000256" key="3">
    <source>
        <dbReference type="ARBA" id="ARBA00022771"/>
    </source>
</evidence>
<dbReference type="GO" id="GO:0032502">
    <property type="term" value="P:developmental process"/>
    <property type="evidence" value="ECO:0007669"/>
    <property type="project" value="UniProtKB-ARBA"/>
</dbReference>
<organism evidence="7 8">
    <name type="scientific">Tulasnella calospora MUT 4182</name>
    <dbReference type="NCBI Taxonomy" id="1051891"/>
    <lineage>
        <taxon>Eukaryota</taxon>
        <taxon>Fungi</taxon>
        <taxon>Dikarya</taxon>
        <taxon>Basidiomycota</taxon>
        <taxon>Agaricomycotina</taxon>
        <taxon>Agaricomycetes</taxon>
        <taxon>Cantharellales</taxon>
        <taxon>Tulasnellaceae</taxon>
        <taxon>Tulasnella</taxon>
    </lineage>
</organism>
<keyword evidence="3 5" id="KW-0863">Zinc-finger</keyword>
<keyword evidence="1" id="KW-0479">Metal-binding</keyword>
<reference evidence="7 8" key="1">
    <citation type="submission" date="2014-04" db="EMBL/GenBank/DDBJ databases">
        <authorList>
            <consortium name="DOE Joint Genome Institute"/>
            <person name="Kuo A."/>
            <person name="Girlanda M."/>
            <person name="Perotto S."/>
            <person name="Kohler A."/>
            <person name="Nagy L.G."/>
            <person name="Floudas D."/>
            <person name="Copeland A."/>
            <person name="Barry K.W."/>
            <person name="Cichocki N."/>
            <person name="Veneault-Fourrey C."/>
            <person name="LaButti K."/>
            <person name="Lindquist E.A."/>
            <person name="Lipzen A."/>
            <person name="Lundell T."/>
            <person name="Morin E."/>
            <person name="Murat C."/>
            <person name="Sun H."/>
            <person name="Tunlid A."/>
            <person name="Henrissat B."/>
            <person name="Grigoriev I.V."/>
            <person name="Hibbett D.S."/>
            <person name="Martin F."/>
            <person name="Nordberg H.P."/>
            <person name="Cantor M.N."/>
            <person name="Hua S.X."/>
        </authorList>
    </citation>
    <scope>NUCLEOTIDE SEQUENCE [LARGE SCALE GENOMIC DNA]</scope>
    <source>
        <strain evidence="7 8">MUT 4182</strain>
    </source>
</reference>
<dbReference type="HOGENOM" id="CLU_002678_42_18_1"/>